<comment type="caution">
    <text evidence="7">Lacks conserved residue(s) required for the propagation of feature annotation.</text>
</comment>
<evidence type="ECO:0000256" key="6">
    <source>
        <dbReference type="ARBA" id="ARBA00023136"/>
    </source>
</evidence>
<evidence type="ECO:0000256" key="5">
    <source>
        <dbReference type="ARBA" id="ARBA00022989"/>
    </source>
</evidence>
<dbReference type="Pfam" id="PF04290">
    <property type="entry name" value="DctQ"/>
    <property type="match status" value="1"/>
</dbReference>
<evidence type="ECO:0000256" key="2">
    <source>
        <dbReference type="ARBA" id="ARBA00022448"/>
    </source>
</evidence>
<comment type="subunit">
    <text evidence="7">The complex comprises the extracytoplasmic solute receptor protein and the two transmembrane proteins.</text>
</comment>
<keyword evidence="5 7" id="KW-1133">Transmembrane helix</keyword>
<sequence>MQRYLTMLLRVEGMVAVTAYAVTCGLLLADVFAREFLSQAIWGAQKMAVFGAIVAGILGLTIAVGNNAHLRANFADRVLPYPWVDRLGDLISAILFGGLCWYAIEFVSESIQFKDKAEVIHIPLWPIQLVFPYAFGTAALRHLIFFLVPGTKPEHTGEG</sequence>
<name>A0A9Q3WKX0_9RHOB</name>
<gene>
    <name evidence="9" type="ORF">KBY27_07535</name>
</gene>
<evidence type="ECO:0000313" key="10">
    <source>
        <dbReference type="Proteomes" id="UP000813672"/>
    </source>
</evidence>
<evidence type="ECO:0000256" key="1">
    <source>
        <dbReference type="ARBA" id="ARBA00004651"/>
    </source>
</evidence>
<accession>A0A9Q3WKX0</accession>
<feature type="transmembrane region" description="Helical" evidence="7">
    <location>
        <begin position="124"/>
        <end position="148"/>
    </location>
</feature>
<protein>
    <recommendedName>
        <fullName evidence="7">TRAP transporter small permease protein</fullName>
    </recommendedName>
</protein>
<evidence type="ECO:0000256" key="3">
    <source>
        <dbReference type="ARBA" id="ARBA00022475"/>
    </source>
</evidence>
<keyword evidence="6 7" id="KW-0472">Membrane</keyword>
<evidence type="ECO:0000313" key="9">
    <source>
        <dbReference type="EMBL" id="MCE8537307.1"/>
    </source>
</evidence>
<evidence type="ECO:0000259" key="8">
    <source>
        <dbReference type="Pfam" id="PF04290"/>
    </source>
</evidence>
<evidence type="ECO:0000256" key="7">
    <source>
        <dbReference type="RuleBase" id="RU369079"/>
    </source>
</evidence>
<comment type="subcellular location">
    <subcellularLocation>
        <location evidence="7">Cell inner membrane</location>
        <topology evidence="7">Multi-pass membrane protein</topology>
    </subcellularLocation>
    <subcellularLocation>
        <location evidence="1">Cell membrane</location>
        <topology evidence="1">Multi-pass membrane protein</topology>
    </subcellularLocation>
</comment>
<proteinExistence type="inferred from homology"/>
<dbReference type="EMBL" id="JAGQAF010000004">
    <property type="protein sequence ID" value="MCE8537307.1"/>
    <property type="molecule type" value="Genomic_DNA"/>
</dbReference>
<dbReference type="InterPro" id="IPR055348">
    <property type="entry name" value="DctQ"/>
</dbReference>
<feature type="transmembrane region" description="Helical" evidence="7">
    <location>
        <begin position="49"/>
        <end position="66"/>
    </location>
</feature>
<comment type="caution">
    <text evidence="9">The sequence shown here is derived from an EMBL/GenBank/DDBJ whole genome shotgun (WGS) entry which is preliminary data.</text>
</comment>
<feature type="transmembrane region" description="Helical" evidence="7">
    <location>
        <begin position="87"/>
        <end position="104"/>
    </location>
</feature>
<reference evidence="9" key="1">
    <citation type="journal article" date="2021" name="Environ. Microbiol.">
        <title>Cryptic niche differentiation of novel sediment ecotypes of Rugeria pomeroyi correlates with nitrate respiration.</title>
        <authorList>
            <person name="Lin X."/>
            <person name="McNichol J."/>
            <person name="Chu X."/>
            <person name="Qian Y."/>
            <person name="Luo H."/>
        </authorList>
    </citation>
    <scope>NUCLEOTIDE SEQUENCE</scope>
    <source>
        <strain evidence="9">SZCCDBB064</strain>
    </source>
</reference>
<keyword evidence="2 7" id="KW-0813">Transport</keyword>
<dbReference type="RefSeq" id="WP_234137626.1">
    <property type="nucleotide sequence ID" value="NZ_JAGPZY010000027.1"/>
</dbReference>
<comment type="similarity">
    <text evidence="7">Belongs to the TRAP transporter small permease family.</text>
</comment>
<dbReference type="GO" id="GO:0022857">
    <property type="term" value="F:transmembrane transporter activity"/>
    <property type="evidence" value="ECO:0007669"/>
    <property type="project" value="UniProtKB-UniRule"/>
</dbReference>
<keyword evidence="4 7" id="KW-0812">Transmembrane</keyword>
<comment type="function">
    <text evidence="7">Part of the tripartite ATP-independent periplasmic (TRAP) transport system.</text>
</comment>
<dbReference type="Proteomes" id="UP000813672">
    <property type="component" value="Unassembled WGS sequence"/>
</dbReference>
<evidence type="ECO:0000256" key="4">
    <source>
        <dbReference type="ARBA" id="ARBA00022692"/>
    </source>
</evidence>
<feature type="domain" description="Tripartite ATP-independent periplasmic transporters DctQ component" evidence="8">
    <location>
        <begin position="24"/>
        <end position="146"/>
    </location>
</feature>
<dbReference type="GO" id="GO:0005886">
    <property type="term" value="C:plasma membrane"/>
    <property type="evidence" value="ECO:0007669"/>
    <property type="project" value="UniProtKB-SubCell"/>
</dbReference>
<keyword evidence="7" id="KW-0997">Cell inner membrane</keyword>
<dbReference type="AlphaFoldDB" id="A0A9Q3WKX0"/>
<keyword evidence="3" id="KW-1003">Cell membrane</keyword>
<organism evidence="9 10">
    <name type="scientific">Ruegeria pomeroyi</name>
    <dbReference type="NCBI Taxonomy" id="89184"/>
    <lineage>
        <taxon>Bacteria</taxon>
        <taxon>Pseudomonadati</taxon>
        <taxon>Pseudomonadota</taxon>
        <taxon>Alphaproteobacteria</taxon>
        <taxon>Rhodobacterales</taxon>
        <taxon>Roseobacteraceae</taxon>
        <taxon>Ruegeria</taxon>
    </lineage>
</organism>